<reference evidence="3 6" key="3">
    <citation type="journal article" date="2022" name="G3 (Bethesda)">
        <title>Whole-genome sequence and methylome profiling of the almond [Prunus dulcis (Mill.) D.A. Webb] cultivar 'Nonpareil'.</title>
        <authorList>
            <person name="D'Amico-Willman K.M."/>
            <person name="Ouma W.Z."/>
            <person name="Meulia T."/>
            <person name="Sideli G.M."/>
            <person name="Gradziel T.M."/>
            <person name="Fresnedo-Ramirez J."/>
        </authorList>
    </citation>
    <scope>NUCLEOTIDE SEQUENCE [LARGE SCALE GENOMIC DNA]</scope>
    <source>
        <strain evidence="3">Clone GOH B32 T37-40</strain>
    </source>
</reference>
<dbReference type="InterPro" id="IPR045107">
    <property type="entry name" value="SAC3/GANP/THP3"/>
</dbReference>
<dbReference type="PANTHER" id="PTHR12436">
    <property type="entry name" value="80 KDA MCM3-ASSOCIATED PROTEIN"/>
    <property type="match status" value="1"/>
</dbReference>
<dbReference type="PROSITE" id="PS50250">
    <property type="entry name" value="PCI"/>
    <property type="match status" value="1"/>
</dbReference>
<feature type="domain" description="PCI" evidence="2">
    <location>
        <begin position="541"/>
        <end position="718"/>
    </location>
</feature>
<gene>
    <name evidence="4" type="ORF">ALMOND_2B001349</name>
    <name evidence="3" type="ORF">L3X38_002549</name>
</gene>
<feature type="region of interest" description="Disordered" evidence="1">
    <location>
        <begin position="227"/>
        <end position="322"/>
    </location>
</feature>
<dbReference type="Proteomes" id="UP000327085">
    <property type="component" value="Chromosome 1"/>
</dbReference>
<sequence length="1602" mass="179863">MYSGFGKASGPTEPPKAQPSFGNFSGRPPSPSPPTTPLFSASAPVRSPPRGPEALAKLHSPFLAFQGARPAPSHPYPSAGVHRSTESLPSWDDEQRSFFKNYDTQAQERPSAVTSFVVSRNSETSVTAKIARFQDTKGARSPPFMSKDENIRNSTQVVPRSHFVTPRIRSPPLVSYEDLHPFVGVEGRAFASSGMENQPKLLEDHAELQAHQGPSLVSHFEGSYASGRNFPVKHDDVQVPKRTRPSISPAMLNNGSNASFSTPDSRVHQRSLESPSNTISEAAASNLTSIPVAKRTRSPPLLPEDQVFNGNSYASEDGTEREMQAKAKRLARFRVELTKTLPNNPDIVEQGVSANRHEQSNVDKNKLVAYNSTEMAMDGTDGNALSENEGVELSGVIIGLCPDMCPESERAERERKGDLDQYERLDGDRNQTSMSLAVKKYNRTAERDANLIRPMPILQKTIDYLLNLLDQPYNDRFLSIYNFLWDRMRAIRMDLRMQHIFNQEAITMLEQMIRLHIIAMHELCEYSRGEGFAEGFDAHLNIEQMNKTSVELFQLYDDHRKKGINIPTEKEFRGYYALLKLDKHPGYMVEPAELSLDLAKMTPEIRQTSEVLFARDVARACRTGNFIAFFRLARKASYLQACLMHAHFSKLRSQALASVHAGLQNNQGIPISDIAKWLALEEEEIESLSEYHGFVIKSFREPYMVKEGPFLNSDEDYPTKCSKLVDMKKSRSIIKDLLTSTQLISLSTEATNEIQLIKKNKPEPKTVSYAERKSPVHDVPAIEVIKSFHEVDEEMPNFEAVSSPKDVRQKQQMIQTPIFSSPEVYRQKQQTIQTPILGQYTKHPQQVAAVPPSPWAFSSFKPQPDKVGTMGKQNYDAVFSNSPEKSMHSGMEGMPLHIESKTALQDGSPVDTYSYGVEHPIRKIPVINKVEDEEPPDLDQEDENIDDMGTDQHEEIAEAKLKLILRLWKRRSLKLRELREQKQLAANAALNSLSLGPPVQLKTDQLSTSGEFDIDLILRERYKKQGKSWSRLNVSDVIADILGRRNPDARCLCWKTVVCSQMNYLEGELGQRSHVLGAAPWLLSKLMPMENDVDDDDDDLVISSPGVSIWKKWIPGQSGSDMTCYLSVVKDANFDNLVETVSGASAILFLTSESIPWKLQKVQLHNLLTSIPYGSCLPLLILSGSYNDIADPSSTVVDNLGLHDLDKSRISSFIVVPLVENQQTEQVDGFFSDRRLREGLRWLASESPLQPILHHVKTRELILSHLNSSLDSLDKMKDYEVGPDKCILAFNEALGRSQKEIAAAVQENPCSWPSPEIALLEEFSDEYRVVKWYLPSIGWSSVQKVEPLISALGDSRLPDFPDNISWLPRCCNAGEEIENLRIELENGLIEYLTHSSTMMGLALAMKEAHVMLQRSCRLERDDSCCYIVPNWVMIFRRIFNWRLMGLASGTFSSAYILDCSHLNKAFGNPGKMGLEESGPSPYYLDQPSLDEVIAVSYSPLLPLRDQALLEADRTLPETSPNGEIHGTPNTNDLMEMEDERRLMHDDQARVDDASHVNGTLENAGREIVIAGEVTKGAEKLSMLLEQCNILQNVIDEKLSIYF</sequence>
<dbReference type="PANTHER" id="PTHR12436:SF17">
    <property type="entry name" value="SAC3 FAMILY PROTEIN B"/>
    <property type="match status" value="1"/>
</dbReference>
<evidence type="ECO:0000313" key="5">
    <source>
        <dbReference type="Proteomes" id="UP000327085"/>
    </source>
</evidence>
<dbReference type="Gene3D" id="1.25.40.990">
    <property type="match status" value="1"/>
</dbReference>
<evidence type="ECO:0000256" key="1">
    <source>
        <dbReference type="SAM" id="MobiDB-lite"/>
    </source>
</evidence>
<dbReference type="InParanoid" id="A0A5E4FNB1"/>
<dbReference type="FunFam" id="1.25.40.990:FF:000004">
    <property type="entry name" value="Putative peptidase C48 domain family protein"/>
    <property type="match status" value="1"/>
</dbReference>
<dbReference type="EMBL" id="JAJFAZ020000001">
    <property type="protein sequence ID" value="KAI5349660.1"/>
    <property type="molecule type" value="Genomic_DNA"/>
</dbReference>
<dbReference type="GO" id="GO:0006406">
    <property type="term" value="P:mRNA export from nucleus"/>
    <property type="evidence" value="ECO:0007669"/>
    <property type="project" value="TreeGrafter"/>
</dbReference>
<keyword evidence="6" id="KW-1185">Reference proteome</keyword>
<dbReference type="Proteomes" id="UP001054821">
    <property type="component" value="Chromosome 1"/>
</dbReference>
<dbReference type="Pfam" id="PF03399">
    <property type="entry name" value="SAC3_GANP"/>
    <property type="match status" value="1"/>
</dbReference>
<evidence type="ECO:0000259" key="2">
    <source>
        <dbReference type="PROSITE" id="PS50250"/>
    </source>
</evidence>
<feature type="compositionally biased region" description="Polar residues" evidence="1">
    <location>
        <begin position="251"/>
        <end position="264"/>
    </location>
</feature>
<name>A0A5E4FNB1_PRUDU</name>
<feature type="compositionally biased region" description="Polar residues" evidence="1">
    <location>
        <begin position="272"/>
        <end position="289"/>
    </location>
</feature>
<dbReference type="InterPro" id="IPR000717">
    <property type="entry name" value="PCI_dom"/>
</dbReference>
<evidence type="ECO:0000313" key="3">
    <source>
        <dbReference type="EMBL" id="KAI5349660.1"/>
    </source>
</evidence>
<dbReference type="Gramene" id="VVA28943">
    <property type="protein sequence ID" value="VVA28943"/>
    <property type="gene ID" value="Prudul26B001349"/>
</dbReference>
<dbReference type="OMA" id="RIFAEMF"/>
<feature type="region of interest" description="Disordered" evidence="1">
    <location>
        <begin position="1"/>
        <end position="92"/>
    </location>
</feature>
<reference evidence="4" key="1">
    <citation type="submission" date="2019-07" db="EMBL/GenBank/DDBJ databases">
        <authorList>
            <person name="Alioto T."/>
            <person name="Alioto T."/>
            <person name="Gomez Garrido J."/>
        </authorList>
    </citation>
    <scope>NUCLEOTIDE SEQUENCE</scope>
</reference>
<accession>A0A5E4FNB1</accession>
<evidence type="ECO:0000313" key="6">
    <source>
        <dbReference type="Proteomes" id="UP001054821"/>
    </source>
</evidence>
<protein>
    <submittedName>
        <fullName evidence="4">PREDICTED: SAC3 family</fullName>
    </submittedName>
</protein>
<dbReference type="EMBL" id="CABIKO010000154">
    <property type="protein sequence ID" value="VVA28943.1"/>
    <property type="molecule type" value="Genomic_DNA"/>
</dbReference>
<dbReference type="GO" id="GO:0070390">
    <property type="term" value="C:transcription export complex 2"/>
    <property type="evidence" value="ECO:0007669"/>
    <property type="project" value="TreeGrafter"/>
</dbReference>
<evidence type="ECO:0000313" key="4">
    <source>
        <dbReference type="EMBL" id="VVA28943.1"/>
    </source>
</evidence>
<organism evidence="4 5">
    <name type="scientific">Prunus dulcis</name>
    <name type="common">Almond</name>
    <name type="synonym">Amygdalus dulcis</name>
    <dbReference type="NCBI Taxonomy" id="3755"/>
    <lineage>
        <taxon>Eukaryota</taxon>
        <taxon>Viridiplantae</taxon>
        <taxon>Streptophyta</taxon>
        <taxon>Embryophyta</taxon>
        <taxon>Tracheophyta</taxon>
        <taxon>Spermatophyta</taxon>
        <taxon>Magnoliopsida</taxon>
        <taxon>eudicotyledons</taxon>
        <taxon>Gunneridae</taxon>
        <taxon>Pentapetalae</taxon>
        <taxon>rosids</taxon>
        <taxon>fabids</taxon>
        <taxon>Rosales</taxon>
        <taxon>Rosaceae</taxon>
        <taxon>Amygdaloideae</taxon>
        <taxon>Amygdaleae</taxon>
        <taxon>Prunus</taxon>
    </lineage>
</organism>
<dbReference type="GO" id="GO:0005737">
    <property type="term" value="C:cytoplasm"/>
    <property type="evidence" value="ECO:0007669"/>
    <property type="project" value="TreeGrafter"/>
</dbReference>
<reference evidence="5" key="2">
    <citation type="journal article" date="2020" name="Plant J.">
        <title>Transposons played a major role in the diversification between the closely related almond and peach genomes: results from the almond genome sequence.</title>
        <authorList>
            <person name="Alioto T."/>
            <person name="Alexiou K.G."/>
            <person name="Bardil A."/>
            <person name="Barteri F."/>
            <person name="Castanera R."/>
            <person name="Cruz F."/>
            <person name="Dhingra A."/>
            <person name="Duval H."/>
            <person name="Fernandez I Marti A."/>
            <person name="Frias L."/>
            <person name="Galan B."/>
            <person name="Garcia J.L."/>
            <person name="Howad W."/>
            <person name="Gomez-Garrido J."/>
            <person name="Gut M."/>
            <person name="Julca I."/>
            <person name="Morata J."/>
            <person name="Puigdomenech P."/>
            <person name="Ribeca P."/>
            <person name="Rubio Cabetas M.J."/>
            <person name="Vlasova A."/>
            <person name="Wirthensohn M."/>
            <person name="Garcia-Mas J."/>
            <person name="Gabaldon T."/>
            <person name="Casacuberta J.M."/>
            <person name="Arus P."/>
        </authorList>
    </citation>
    <scope>NUCLEOTIDE SEQUENCE [LARGE SCALE GENOMIC DNA]</scope>
    <source>
        <strain evidence="5">cv. Texas</strain>
    </source>
</reference>
<proteinExistence type="predicted"/>
<dbReference type="InterPro" id="IPR005062">
    <property type="entry name" value="SAC3/GANP/THP3_conserved"/>
</dbReference>